<feature type="chain" id="PRO_5046223244" description="Lipoprotein" evidence="1">
    <location>
        <begin position="22"/>
        <end position="149"/>
    </location>
</feature>
<evidence type="ECO:0008006" key="4">
    <source>
        <dbReference type="Google" id="ProtNLM"/>
    </source>
</evidence>
<evidence type="ECO:0000313" key="2">
    <source>
        <dbReference type="EMBL" id="GAA5532811.1"/>
    </source>
</evidence>
<organism evidence="2 3">
    <name type="scientific">Deinococcus aluminii</name>
    <dbReference type="NCBI Taxonomy" id="1656885"/>
    <lineage>
        <taxon>Bacteria</taxon>
        <taxon>Thermotogati</taxon>
        <taxon>Deinococcota</taxon>
        <taxon>Deinococci</taxon>
        <taxon>Deinococcales</taxon>
        <taxon>Deinococcaceae</taxon>
        <taxon>Deinococcus</taxon>
    </lineage>
</organism>
<dbReference type="RefSeq" id="WP_345452232.1">
    <property type="nucleotide sequence ID" value="NZ_BAABRV010000002.1"/>
</dbReference>
<keyword evidence="3" id="KW-1185">Reference proteome</keyword>
<gene>
    <name evidence="2" type="ORF">Dalu01_01201</name>
</gene>
<evidence type="ECO:0000313" key="3">
    <source>
        <dbReference type="Proteomes" id="UP001404956"/>
    </source>
</evidence>
<protein>
    <recommendedName>
        <fullName evidence="4">Lipoprotein</fullName>
    </recommendedName>
</protein>
<comment type="caution">
    <text evidence="2">The sequence shown here is derived from an EMBL/GenBank/DDBJ whole genome shotgun (WGS) entry which is preliminary data.</text>
</comment>
<dbReference type="PROSITE" id="PS51257">
    <property type="entry name" value="PROKAR_LIPOPROTEIN"/>
    <property type="match status" value="1"/>
</dbReference>
<evidence type="ECO:0000256" key="1">
    <source>
        <dbReference type="SAM" id="SignalP"/>
    </source>
</evidence>
<dbReference type="Proteomes" id="UP001404956">
    <property type="component" value="Unassembled WGS sequence"/>
</dbReference>
<name>A0ABP9XE77_9DEIO</name>
<accession>A0ABP9XE77</accession>
<feature type="signal peptide" evidence="1">
    <location>
        <begin position="1"/>
        <end position="21"/>
    </location>
</feature>
<proteinExistence type="predicted"/>
<reference evidence="2 3" key="1">
    <citation type="submission" date="2024-02" db="EMBL/GenBank/DDBJ databases">
        <title>Deinococcus aluminii NBRC 112889.</title>
        <authorList>
            <person name="Ichikawa N."/>
            <person name="Katano-Makiyama Y."/>
            <person name="Hidaka K."/>
        </authorList>
    </citation>
    <scope>NUCLEOTIDE SEQUENCE [LARGE SCALE GENOMIC DNA]</scope>
    <source>
        <strain evidence="2 3">NBRC 112889</strain>
    </source>
</reference>
<sequence length="149" mass="15463">MRRAWLLPLAAALLSACGDLAAPPAPTAGDLLGAPTSLQVTGRSLKAEATPTLDGTNLNVRVRVQPSRAPLPPLTLTGVYVVTEDGVWSAVTTRGEPQDCGASSCLQGTGRGAARGLRPGEGVQVVVSLKDAQGRTMWLRDPQANIQQN</sequence>
<dbReference type="EMBL" id="BAABRV010000002">
    <property type="protein sequence ID" value="GAA5532811.1"/>
    <property type="molecule type" value="Genomic_DNA"/>
</dbReference>
<keyword evidence="1" id="KW-0732">Signal</keyword>